<dbReference type="SMART" id="SM00429">
    <property type="entry name" value="IPT"/>
    <property type="match status" value="3"/>
</dbReference>
<dbReference type="SUPFAM" id="SSF81296">
    <property type="entry name" value="E set domains"/>
    <property type="match status" value="2"/>
</dbReference>
<evidence type="ECO:0000313" key="17">
    <source>
        <dbReference type="Proteomes" id="UP000663834"/>
    </source>
</evidence>
<sequence length="1913" mass="220256">MSIKIFLIILFYLIKLTNTIKIQFSNPLQRFIYDDYTDTIVLASVNHIYSLNASDLSILSDINISSSFENENHCSIPNNKTLSSLTTNIYSFPASSYLFPSLSSTFNQLLLLINDSILICSTSNRGGSCQLRSLVNLNLLKNSSQRIVSSSPFYPSIGFISENNHILYLSNTYDVLCDPFYEIPTISGRSIDREFLSIINLNSGQSALQQSTYTLRLLNIRLIKEFFLYYLYGFEHNSISYFLTIQQSDIYHTRKHKLQTKILRFCQTLKQPIIKSYVEIPITCGKNYQYLVTAKFSKDNNILYGIFRNTTLANSSDTSHAVCSYSIDSIREAFFQTIKRCLVDGKGYRGLGYISPDTHCVSNKNLNEINHDYCPDSDDRFFQYPIGGHRSLEQIEPIIELNENVNFTAIEIVSIDKDVMILLGDDQGTIYTFQTSNVNEIDKQSFPLSMIIDLKLINKNSLLKNANLLVLTNNQVIKQNLSTCEQYTTCDECSNIKLCHWCSKEDRCTPTFECIHENYRYKKKNEINMCTNIERVAPETISLHSSDTQLEILVNVPLKNDTDEYNCQFRLTDENEFLYYTNAVLLNDKTLKCLPPAFNNRSQAVYNVALSVYHLKANLTFGYYNLLFINCSNFLSCSSCNTYSNQCIWNLQTVNCISYENIRLPSINHKRLVKKSNQCPLIYLQQSINRLAYNHNKTISIHVDQCNENMSINSCQLNDHQKRFSFMSSQSKFTKSTYENHLCLLECSFDLSNLENSHQISFYRPTHLDLSIEFTNKTSYTIPRTHIALYDCERMALNCTSCIQLDPTFGCVWCNNMCMFKNQTIKNKLICPNSQECLSPNIHTIEPLLLPLNGGTLVTIKGKNFDLFNLSIRLADVPCHLVQEESSNNRIVCQSGDAGTTVRTGFVHLKFGVNGPQLYSRQTISYMNPTINLIEPLIGIESGGTLLTIHGENLTLGNSHISVSIGNQSCQLLSISRTKIQCETTSFSSSMLNKQQTIKFLFDRQTKIDSEKFFTIVPNPILYTFDKYHHFQSFMSGGHQLVIHGENFHTIQNIRLEFKRIIFVAPLFNNQTHLIFLTPSIQELNINKENDYQHEIEVIIHLDHFNKTSSLIYINDPVIFELEPILQTYTNELIIQGINLTAIGHTKNDINIHIGCDLCTILYLQSDKIICQPPLYRPNKYSKTNRVCYDSEHPWIIVTIDNLQSHVGYMMYPKRIIILGIISGCLLTILLVILIVLIIVCIKIRYSQRKSRRRYLYGTGINPDDHEKEPYGDNLINRTYQKLQPIETNIIDSSSLIAIPIRSYIKYLQLCYYYYSYDPLLFMPSYDTPKANLNPEIIDQFQLLFENNNQFIENFYTILLKSNNKRILNNFLLTQRYHLKKLLQYNNDAIYFNVCILLAYDGFLANQINSLFFQLYDQLKYKIHSGPIDTIEQTCSYYSLNNTTILNDQSTIFNSIQLIVHIDFTNSDDSLLINVKCLTCDTITQVKQKILIQLNSFKKMNSITINECQLFLLTHVKSNNNSFSASSCSSSTTSSSNVPLAKKSLLTQFFFNRTNKYSTTTTSTLNDSYRDSISLLLNDIDNTNEQINHCKKLNTLQHYGVLNDGYQFKIILPNRNKIINYVNQTNSSPNLRRTLHRNNFDCQYCSTDLKNTFNYITSLPLSLNSIGLPPTGENDRTRYFHLLNHTYEEIGECGNLFMDNNQSKTYRLFETKSTIHSMLINLIETLFTNFLHSDSYLSELIEQYSRFLHIFYGHFVPFILKNMNCLFDTTIDKCLNSSLDILATIFQIACSCQSNEENCSLCSESNNNTNLNLNLNIQNCTLLFADEIQRVRLHYSSLERRLNNKNLTSEYSSTNTGINKKFELDPSIIHDLIEYSCSHAEEINDLLKSRSTDNKTSIVFLNLVQMYRSTART</sequence>
<evidence type="ECO:0000256" key="4">
    <source>
        <dbReference type="ARBA" id="ARBA00022729"/>
    </source>
</evidence>
<dbReference type="Proteomes" id="UP000681720">
    <property type="component" value="Unassembled WGS sequence"/>
</dbReference>
<dbReference type="InterPro" id="IPR013783">
    <property type="entry name" value="Ig-like_fold"/>
</dbReference>
<dbReference type="Pfam" id="PF01833">
    <property type="entry name" value="TIG"/>
    <property type="match status" value="2"/>
</dbReference>
<dbReference type="Gene3D" id="2.130.10.10">
    <property type="entry name" value="YVTN repeat-like/Quinoprotein amine dehydrogenase"/>
    <property type="match status" value="1"/>
</dbReference>
<name>A0A816BDU3_9BILA</name>
<keyword evidence="4 12" id="KW-0732">Signal</keyword>
<gene>
    <name evidence="14" type="ORF">CJN711_LOCUS5945</name>
    <name evidence="16" type="ORF">GIL414_LOCUS6449</name>
    <name evidence="15" type="ORF">KQP761_LOCUS23278</name>
</gene>
<dbReference type="EMBL" id="CAJOBJ010001835">
    <property type="protein sequence ID" value="CAF3898940.1"/>
    <property type="molecule type" value="Genomic_DNA"/>
</dbReference>
<dbReference type="InterPro" id="IPR001627">
    <property type="entry name" value="Semap_dom"/>
</dbReference>
<dbReference type="EMBL" id="CAJNOW010012448">
    <property type="protein sequence ID" value="CAF1610116.1"/>
    <property type="molecule type" value="Genomic_DNA"/>
</dbReference>
<evidence type="ECO:0000256" key="7">
    <source>
        <dbReference type="ARBA" id="ARBA00023136"/>
    </source>
</evidence>
<proteinExistence type="predicted"/>
<dbReference type="SMART" id="SM00423">
    <property type="entry name" value="PSI"/>
    <property type="match status" value="3"/>
</dbReference>
<evidence type="ECO:0000313" key="16">
    <source>
        <dbReference type="EMBL" id="CAF3898940.1"/>
    </source>
</evidence>
<dbReference type="InterPro" id="IPR014756">
    <property type="entry name" value="Ig_E-set"/>
</dbReference>
<evidence type="ECO:0000256" key="11">
    <source>
        <dbReference type="SAM" id="Phobius"/>
    </source>
</evidence>
<evidence type="ECO:0000313" key="14">
    <source>
        <dbReference type="EMBL" id="CAF1075638.1"/>
    </source>
</evidence>
<dbReference type="InterPro" id="IPR031148">
    <property type="entry name" value="Plexin"/>
</dbReference>
<dbReference type="Proteomes" id="UP000663834">
    <property type="component" value="Unassembled WGS sequence"/>
</dbReference>
<organism evidence="15 17">
    <name type="scientific">Rotaria magnacalcarata</name>
    <dbReference type="NCBI Taxonomy" id="392030"/>
    <lineage>
        <taxon>Eukaryota</taxon>
        <taxon>Metazoa</taxon>
        <taxon>Spiralia</taxon>
        <taxon>Gnathifera</taxon>
        <taxon>Rotifera</taxon>
        <taxon>Eurotatoria</taxon>
        <taxon>Bdelloidea</taxon>
        <taxon>Philodinida</taxon>
        <taxon>Philodinidae</taxon>
        <taxon>Rotaria</taxon>
    </lineage>
</organism>
<feature type="domain" description="Sema" evidence="13">
    <location>
        <begin position="1"/>
        <end position="481"/>
    </location>
</feature>
<dbReference type="PANTHER" id="PTHR22625">
    <property type="entry name" value="PLEXIN"/>
    <property type="match status" value="1"/>
</dbReference>
<evidence type="ECO:0000256" key="6">
    <source>
        <dbReference type="ARBA" id="ARBA00022989"/>
    </source>
</evidence>
<dbReference type="Gene3D" id="1.10.506.10">
    <property type="entry name" value="GTPase Activation - p120gap, domain 1"/>
    <property type="match status" value="1"/>
</dbReference>
<dbReference type="Gene3D" id="3.10.20.90">
    <property type="entry name" value="Phosphatidylinositol 3-kinase Catalytic Subunit, Chain A, domain 1"/>
    <property type="match status" value="1"/>
</dbReference>
<evidence type="ECO:0000256" key="9">
    <source>
        <dbReference type="ARBA" id="ARBA00023180"/>
    </source>
</evidence>
<dbReference type="PROSITE" id="PS51004">
    <property type="entry name" value="SEMA"/>
    <property type="match status" value="1"/>
</dbReference>
<feature type="chain" id="PRO_5035608650" description="Sema domain-containing protein" evidence="12">
    <location>
        <begin position="20"/>
        <end position="1913"/>
    </location>
</feature>
<dbReference type="OrthoDB" id="125363at2759"/>
<keyword evidence="3 11" id="KW-0812">Transmembrane</keyword>
<dbReference type="InterPro" id="IPR002909">
    <property type="entry name" value="IPT_dom"/>
</dbReference>
<protein>
    <recommendedName>
        <fullName evidence="13">Sema domain-containing protein</fullName>
    </recommendedName>
</protein>
<keyword evidence="8" id="KW-1015">Disulfide bond</keyword>
<dbReference type="SMART" id="SM00630">
    <property type="entry name" value="Sema"/>
    <property type="match status" value="1"/>
</dbReference>
<feature type="transmembrane region" description="Helical" evidence="11">
    <location>
        <begin position="1216"/>
        <end position="1244"/>
    </location>
</feature>
<dbReference type="InterPro" id="IPR016201">
    <property type="entry name" value="PSI"/>
</dbReference>
<dbReference type="Gene3D" id="2.60.40.10">
    <property type="entry name" value="Immunoglobulins"/>
    <property type="match status" value="3"/>
</dbReference>
<dbReference type="InterPro" id="IPR015943">
    <property type="entry name" value="WD40/YVTN_repeat-like_dom_sf"/>
</dbReference>
<dbReference type="InterPro" id="IPR008936">
    <property type="entry name" value="Rho_GTPase_activation_prot"/>
</dbReference>
<dbReference type="GO" id="GO:0002116">
    <property type="term" value="C:semaphorin receptor complex"/>
    <property type="evidence" value="ECO:0007669"/>
    <property type="project" value="TreeGrafter"/>
</dbReference>
<evidence type="ECO:0000256" key="2">
    <source>
        <dbReference type="ARBA" id="ARBA00022475"/>
    </source>
</evidence>
<evidence type="ECO:0000256" key="8">
    <source>
        <dbReference type="ARBA" id="ARBA00023157"/>
    </source>
</evidence>
<evidence type="ECO:0000256" key="12">
    <source>
        <dbReference type="SAM" id="SignalP"/>
    </source>
</evidence>
<dbReference type="Pfam" id="PF01403">
    <property type="entry name" value="Sema"/>
    <property type="match status" value="1"/>
</dbReference>
<keyword evidence="2" id="KW-1003">Cell membrane</keyword>
<evidence type="ECO:0000256" key="1">
    <source>
        <dbReference type="ARBA" id="ARBA00004162"/>
    </source>
</evidence>
<dbReference type="Proteomes" id="UP000663855">
    <property type="component" value="Unassembled WGS sequence"/>
</dbReference>
<evidence type="ECO:0000256" key="3">
    <source>
        <dbReference type="ARBA" id="ARBA00022692"/>
    </source>
</evidence>
<dbReference type="CDD" id="cd00603">
    <property type="entry name" value="IPT_PCSR"/>
    <property type="match status" value="1"/>
</dbReference>
<comment type="caution">
    <text evidence="10">Lacks conserved residue(s) required for the propagation of feature annotation.</text>
</comment>
<accession>A0A816BDU3</accession>
<evidence type="ECO:0000256" key="10">
    <source>
        <dbReference type="PROSITE-ProRule" id="PRU00352"/>
    </source>
</evidence>
<dbReference type="PANTHER" id="PTHR22625:SF70">
    <property type="entry name" value="PLEXIN A, ISOFORM A"/>
    <property type="match status" value="1"/>
</dbReference>
<dbReference type="EMBL" id="CAJNOV010001703">
    <property type="protein sequence ID" value="CAF1075638.1"/>
    <property type="molecule type" value="Genomic_DNA"/>
</dbReference>
<dbReference type="GO" id="GO:0030334">
    <property type="term" value="P:regulation of cell migration"/>
    <property type="evidence" value="ECO:0007669"/>
    <property type="project" value="TreeGrafter"/>
</dbReference>
<keyword evidence="6 11" id="KW-1133">Transmembrane helix</keyword>
<keyword evidence="9" id="KW-0325">Glycoprotein</keyword>
<evidence type="ECO:0000313" key="15">
    <source>
        <dbReference type="EMBL" id="CAF1610116.1"/>
    </source>
</evidence>
<feature type="signal peptide" evidence="12">
    <location>
        <begin position="1"/>
        <end position="19"/>
    </location>
</feature>
<dbReference type="InterPro" id="IPR036352">
    <property type="entry name" value="Semap_dom_sf"/>
</dbReference>
<evidence type="ECO:0000256" key="5">
    <source>
        <dbReference type="ARBA" id="ARBA00022737"/>
    </source>
</evidence>
<comment type="subcellular location">
    <subcellularLocation>
        <location evidence="1">Cell membrane</location>
        <topology evidence="1">Single-pass membrane protein</topology>
    </subcellularLocation>
</comment>
<keyword evidence="5" id="KW-0677">Repeat</keyword>
<evidence type="ECO:0000259" key="13">
    <source>
        <dbReference type="PROSITE" id="PS51004"/>
    </source>
</evidence>
<dbReference type="GO" id="GO:0017154">
    <property type="term" value="F:semaphorin receptor activity"/>
    <property type="evidence" value="ECO:0007669"/>
    <property type="project" value="InterPro"/>
</dbReference>
<keyword evidence="7 11" id="KW-0472">Membrane</keyword>
<dbReference type="SUPFAM" id="SSF101912">
    <property type="entry name" value="Sema domain"/>
    <property type="match status" value="1"/>
</dbReference>
<dbReference type="GO" id="GO:0005886">
    <property type="term" value="C:plasma membrane"/>
    <property type="evidence" value="ECO:0007669"/>
    <property type="project" value="UniProtKB-SubCell"/>
</dbReference>
<reference evidence="15" key="1">
    <citation type="submission" date="2021-02" db="EMBL/GenBank/DDBJ databases">
        <authorList>
            <person name="Nowell W R."/>
        </authorList>
    </citation>
    <scope>NUCLEOTIDE SEQUENCE</scope>
</reference>
<comment type="caution">
    <text evidence="15">The sequence shown here is derived from an EMBL/GenBank/DDBJ whole genome shotgun (WGS) entry which is preliminary data.</text>
</comment>